<dbReference type="SMART" id="SM00850">
    <property type="entry name" value="LytTR"/>
    <property type="match status" value="1"/>
</dbReference>
<dbReference type="Gene3D" id="3.40.50.2300">
    <property type="match status" value="1"/>
</dbReference>
<evidence type="ECO:0000259" key="3">
    <source>
        <dbReference type="PROSITE" id="PS50930"/>
    </source>
</evidence>
<dbReference type="InterPro" id="IPR011006">
    <property type="entry name" value="CheY-like_superfamily"/>
</dbReference>
<feature type="domain" description="HTH LytTR-type" evidence="3">
    <location>
        <begin position="129"/>
        <end position="203"/>
    </location>
</feature>
<dbReference type="Gene3D" id="2.40.50.1020">
    <property type="entry name" value="LytTr DNA-binding domain"/>
    <property type="match status" value="1"/>
</dbReference>
<organism evidence="4 5">
    <name type="scientific">Enterococcus larvae</name>
    <dbReference type="NCBI Taxonomy" id="2794352"/>
    <lineage>
        <taxon>Bacteria</taxon>
        <taxon>Bacillati</taxon>
        <taxon>Bacillota</taxon>
        <taxon>Bacilli</taxon>
        <taxon>Lactobacillales</taxon>
        <taxon>Enterococcaceae</taxon>
        <taxon>Enterococcus</taxon>
    </lineage>
</organism>
<gene>
    <name evidence="4" type="ORF">I6N96_01840</name>
</gene>
<dbReference type="PROSITE" id="PS50110">
    <property type="entry name" value="RESPONSE_REGULATORY"/>
    <property type="match status" value="1"/>
</dbReference>
<dbReference type="EMBL" id="JAEDXU010000001">
    <property type="protein sequence ID" value="MBP1045004.1"/>
    <property type="molecule type" value="Genomic_DNA"/>
</dbReference>
<dbReference type="Pfam" id="PF00072">
    <property type="entry name" value="Response_reg"/>
    <property type="match status" value="1"/>
</dbReference>
<evidence type="ECO:0000313" key="4">
    <source>
        <dbReference type="EMBL" id="MBP1045004.1"/>
    </source>
</evidence>
<evidence type="ECO:0000259" key="2">
    <source>
        <dbReference type="PROSITE" id="PS50110"/>
    </source>
</evidence>
<feature type="domain" description="Response regulatory" evidence="2">
    <location>
        <begin position="2"/>
        <end position="119"/>
    </location>
</feature>
<dbReference type="PANTHER" id="PTHR37299:SF4">
    <property type="entry name" value="TRANSCRIPTIONAL REGULATOR"/>
    <property type="match status" value="1"/>
</dbReference>
<dbReference type="PROSITE" id="PS50930">
    <property type="entry name" value="HTH_LYTTR"/>
    <property type="match status" value="1"/>
</dbReference>
<accession>A0ABS4CF05</accession>
<proteinExistence type="predicted"/>
<sequence length="243" mass="28324">MNIALYDGNNDDLKKLEECLRTQVGYEHDIETFNRGTELLDTISRNQKEFDIHFLSIETNKLSGLKIAEEIRKVDLTALIIFLSDDAEQMSNVFEFHAFDYLIKPVTVEIMESTFQRAKKYLNGNQSYIEFSFKKEKFLLPMDEIVYVTKSGRIAFIHTKNEVYKSYLTMFEILNKLNDERFIRVHGSYVINLDYVARIVKDEVFLCAPGQRGSANETSISISRRFKDDFQLSVEHLKIGEGR</sequence>
<dbReference type="Proteomes" id="UP000673375">
    <property type="component" value="Unassembled WGS sequence"/>
</dbReference>
<dbReference type="InterPro" id="IPR007492">
    <property type="entry name" value="LytTR_DNA-bd_dom"/>
</dbReference>
<dbReference type="InterPro" id="IPR046947">
    <property type="entry name" value="LytR-like"/>
</dbReference>
<name>A0ABS4CF05_9ENTE</name>
<dbReference type="SUPFAM" id="SSF52172">
    <property type="entry name" value="CheY-like"/>
    <property type="match status" value="1"/>
</dbReference>
<reference evidence="4 5" key="1">
    <citation type="submission" date="2020-12" db="EMBL/GenBank/DDBJ databases">
        <title>Vagococcus allomyrinae sp. nov. and Enterococcus lavae sp. nov., isolated from the larvae of Allomyrina dichotoma.</title>
        <authorList>
            <person name="Lee S.D."/>
        </authorList>
    </citation>
    <scope>NUCLEOTIDE SEQUENCE [LARGE SCALE GENOMIC DNA]</scope>
    <source>
        <strain evidence="4 5">BWM-S5</strain>
    </source>
</reference>
<protein>
    <submittedName>
        <fullName evidence="4">Response regulator transcription factor</fullName>
    </submittedName>
</protein>
<evidence type="ECO:0000256" key="1">
    <source>
        <dbReference type="PROSITE-ProRule" id="PRU00169"/>
    </source>
</evidence>
<dbReference type="PANTHER" id="PTHR37299">
    <property type="entry name" value="TRANSCRIPTIONAL REGULATOR-RELATED"/>
    <property type="match status" value="1"/>
</dbReference>
<dbReference type="Pfam" id="PF04397">
    <property type="entry name" value="LytTR"/>
    <property type="match status" value="1"/>
</dbReference>
<dbReference type="RefSeq" id="WP_209555793.1">
    <property type="nucleotide sequence ID" value="NZ_JAEDXU010000001.1"/>
</dbReference>
<dbReference type="InterPro" id="IPR001789">
    <property type="entry name" value="Sig_transdc_resp-reg_receiver"/>
</dbReference>
<evidence type="ECO:0000313" key="5">
    <source>
        <dbReference type="Proteomes" id="UP000673375"/>
    </source>
</evidence>
<keyword evidence="5" id="KW-1185">Reference proteome</keyword>
<dbReference type="SMART" id="SM00448">
    <property type="entry name" value="REC"/>
    <property type="match status" value="1"/>
</dbReference>
<comment type="caution">
    <text evidence="1">Lacks conserved residue(s) required for the propagation of feature annotation.</text>
</comment>
<comment type="caution">
    <text evidence="4">The sequence shown here is derived from an EMBL/GenBank/DDBJ whole genome shotgun (WGS) entry which is preliminary data.</text>
</comment>